<dbReference type="EMBL" id="KZ305047">
    <property type="protein sequence ID" value="PIA37288.1"/>
    <property type="molecule type" value="Genomic_DNA"/>
</dbReference>
<proteinExistence type="predicted"/>
<evidence type="ECO:0000313" key="6">
    <source>
        <dbReference type="Proteomes" id="UP000230069"/>
    </source>
</evidence>
<dbReference type="InterPro" id="IPR006869">
    <property type="entry name" value="DUF547"/>
</dbReference>
<dbReference type="PANTHER" id="PTHR46248">
    <property type="entry name" value="EXPRESSED PROTEIN"/>
    <property type="match status" value="1"/>
</dbReference>
<organism evidence="5 6">
    <name type="scientific">Aquilegia coerulea</name>
    <name type="common">Rocky mountain columbine</name>
    <dbReference type="NCBI Taxonomy" id="218851"/>
    <lineage>
        <taxon>Eukaryota</taxon>
        <taxon>Viridiplantae</taxon>
        <taxon>Streptophyta</taxon>
        <taxon>Embryophyta</taxon>
        <taxon>Tracheophyta</taxon>
        <taxon>Spermatophyta</taxon>
        <taxon>Magnoliopsida</taxon>
        <taxon>Ranunculales</taxon>
        <taxon>Ranunculaceae</taxon>
        <taxon>Thalictroideae</taxon>
        <taxon>Aquilegia</taxon>
    </lineage>
</organism>
<dbReference type="AlphaFoldDB" id="A0A2G5D1A7"/>
<protein>
    <recommendedName>
        <fullName evidence="7">DUF547 domain-containing protein</fullName>
    </recommendedName>
</protein>
<dbReference type="InParanoid" id="A0A2G5D1A7"/>
<sequence>MASLHLSGKSVRTRKPDEQQRKEELEREVSMLLKMLDHEEKVNKILEHTIRPDGTTVHIPSFLPPKVKELLAELAMVEDEISRLETEISHLQKGLGQEQQVTKELKLKQWQQGRSLSNSQDQYSIVPTNPKPTFQGVNVERPFETKALYFISKAIKGDYTMSALTSNEKKDNSGWKTDKKESYGHLEVIQEKVLKKSGTQKPSSPKLPPRNSISNKPMEAELDFTFDLSPTTISNVRPSEEKSITPQPNKLSESIMKCLIFIFVRLLRNSRRIELEKSGAMSRSTHSSVSSRSFRVETSLNSKTNLAFQKESKQQDPYGIFDIEDSIPRDIGPYKNLVKFTSSSLDPKSISSSNSSPLLQQFRDLANDLQNADLRFLTHQQKLAFWINMYNACIMHGFLQYGVPTSPENLFTLMNKATLNIGGSKLSAIAIENFILRQPSSSNLKDVQWKGEEYATESVIRSLYGLESLEPNISFALCCGTSSSPAVRIYTANGVSAELEKSKLDYLQASIVLTKTKRLHIPELLLKNMHDFARNVDSLVEWVCQQLPTSWSLRKSMVECFRGHYSGKLSDIVEKTRYEFEFQYLLSI</sequence>
<feature type="domain" description="DUF547" evidence="3">
    <location>
        <begin position="375"/>
        <end position="507"/>
    </location>
</feature>
<evidence type="ECO:0000259" key="3">
    <source>
        <dbReference type="Pfam" id="PF04784"/>
    </source>
</evidence>
<evidence type="ECO:0000259" key="4">
    <source>
        <dbReference type="Pfam" id="PF14389"/>
    </source>
</evidence>
<keyword evidence="1" id="KW-0175">Coiled coil</keyword>
<reference evidence="5 6" key="1">
    <citation type="submission" date="2017-09" db="EMBL/GenBank/DDBJ databases">
        <title>WGS assembly of Aquilegia coerulea Goldsmith.</title>
        <authorList>
            <person name="Hodges S."/>
            <person name="Kramer E."/>
            <person name="Nordborg M."/>
            <person name="Tomkins J."/>
            <person name="Borevitz J."/>
            <person name="Derieg N."/>
            <person name="Yan J."/>
            <person name="Mihaltcheva S."/>
            <person name="Hayes R.D."/>
            <person name="Rokhsar D."/>
        </authorList>
    </citation>
    <scope>NUCLEOTIDE SEQUENCE [LARGE SCALE GENOMIC DNA]</scope>
    <source>
        <strain evidence="6">cv. Goldsmith</strain>
    </source>
</reference>
<keyword evidence="6" id="KW-1185">Reference proteome</keyword>
<evidence type="ECO:0008006" key="7">
    <source>
        <dbReference type="Google" id="ProtNLM"/>
    </source>
</evidence>
<accession>A0A2G5D1A7</accession>
<dbReference type="OrthoDB" id="418495at2759"/>
<gene>
    <name evidence="5" type="ORF">AQUCO_03000111v1</name>
</gene>
<dbReference type="STRING" id="218851.A0A2G5D1A7"/>
<dbReference type="Proteomes" id="UP000230069">
    <property type="component" value="Unassembled WGS sequence"/>
</dbReference>
<feature type="domain" description="Ternary complex factor MIP1 leucine-zipper" evidence="4">
    <location>
        <begin position="18"/>
        <end position="98"/>
    </location>
</feature>
<evidence type="ECO:0000256" key="2">
    <source>
        <dbReference type="SAM" id="MobiDB-lite"/>
    </source>
</evidence>
<feature type="region of interest" description="Disordered" evidence="2">
    <location>
        <begin position="194"/>
        <end position="216"/>
    </location>
</feature>
<dbReference type="Pfam" id="PF04784">
    <property type="entry name" value="DUF547"/>
    <property type="match status" value="1"/>
</dbReference>
<evidence type="ECO:0000313" key="5">
    <source>
        <dbReference type="EMBL" id="PIA37288.1"/>
    </source>
</evidence>
<feature type="coiled-coil region" evidence="1">
    <location>
        <begin position="67"/>
        <end position="94"/>
    </location>
</feature>
<evidence type="ECO:0000256" key="1">
    <source>
        <dbReference type="SAM" id="Coils"/>
    </source>
</evidence>
<feature type="region of interest" description="Disordered" evidence="2">
    <location>
        <begin position="1"/>
        <end position="24"/>
    </location>
</feature>
<dbReference type="Pfam" id="PF14389">
    <property type="entry name" value="Lzipper-MIP1"/>
    <property type="match status" value="1"/>
</dbReference>
<feature type="compositionally biased region" description="Basic and acidic residues" evidence="2">
    <location>
        <begin position="14"/>
        <end position="24"/>
    </location>
</feature>
<dbReference type="InterPro" id="IPR025757">
    <property type="entry name" value="MIP1_Leuzipper"/>
</dbReference>
<dbReference type="FunCoup" id="A0A2G5D1A7">
    <property type="interactions" value="401"/>
</dbReference>
<name>A0A2G5D1A7_AQUCA</name>
<dbReference type="PANTHER" id="PTHR46248:SF6">
    <property type="entry name" value="OS03G0859900 PROTEIN"/>
    <property type="match status" value="1"/>
</dbReference>